<protein>
    <submittedName>
        <fullName evidence="3">Uncharacterized protein</fullName>
    </submittedName>
</protein>
<organism evidence="3 4">
    <name type="scientific">Lysinibacillus capsici</name>
    <dbReference type="NCBI Taxonomy" id="2115968"/>
    <lineage>
        <taxon>Bacteria</taxon>
        <taxon>Bacillati</taxon>
        <taxon>Bacillota</taxon>
        <taxon>Bacilli</taxon>
        <taxon>Bacillales</taxon>
        <taxon>Bacillaceae</taxon>
        <taxon>Lysinibacillus</taxon>
    </lineage>
</organism>
<evidence type="ECO:0000313" key="4">
    <source>
        <dbReference type="Proteomes" id="UP000251431"/>
    </source>
</evidence>
<feature type="coiled-coil region" evidence="1">
    <location>
        <begin position="67"/>
        <end position="101"/>
    </location>
</feature>
<dbReference type="Proteomes" id="UP000251431">
    <property type="component" value="Unassembled WGS sequence"/>
</dbReference>
<evidence type="ECO:0000313" key="3">
    <source>
        <dbReference type="EMBL" id="SPT99285.1"/>
    </source>
</evidence>
<keyword evidence="2" id="KW-1133">Transmembrane helix</keyword>
<keyword evidence="2" id="KW-0472">Membrane</keyword>
<feature type="transmembrane region" description="Helical" evidence="2">
    <location>
        <begin position="105"/>
        <end position="126"/>
    </location>
</feature>
<evidence type="ECO:0000256" key="2">
    <source>
        <dbReference type="SAM" id="Phobius"/>
    </source>
</evidence>
<dbReference type="EMBL" id="UAQE01000001">
    <property type="protein sequence ID" value="SPT99285.1"/>
    <property type="molecule type" value="Genomic_DNA"/>
</dbReference>
<proteinExistence type="predicted"/>
<reference evidence="3 4" key="1">
    <citation type="submission" date="2018-06" db="EMBL/GenBank/DDBJ databases">
        <authorList>
            <consortium name="Pathogen Informatics"/>
            <person name="Doyle S."/>
        </authorList>
    </citation>
    <scope>NUCLEOTIDE SEQUENCE [LARGE SCALE GENOMIC DNA]</scope>
    <source>
        <strain evidence="3 4">NCTC7582</strain>
    </source>
</reference>
<gene>
    <name evidence="3" type="ORF">NCTC7582_02160</name>
</gene>
<dbReference type="RefSeq" id="WP_112117288.1">
    <property type="nucleotide sequence ID" value="NZ_UAQE01000001.1"/>
</dbReference>
<evidence type="ECO:0000256" key="1">
    <source>
        <dbReference type="SAM" id="Coils"/>
    </source>
</evidence>
<dbReference type="AlphaFoldDB" id="A0A2X0XJJ2"/>
<name>A0A2X0XJJ2_9BACI</name>
<sequence length="131" mass="15005">MDKNDFKLNSDVIKNISELAKEIVRNTNGVKITENDTISTSEYMGSLGETLSNVNKELLESDSSEEKSRLHKQREDILNRMKEEKENQRTYQTNREEKERKHIKAIFGFVCAISLGAGSVVLKTLLEDKKL</sequence>
<keyword evidence="2" id="KW-0812">Transmembrane</keyword>
<accession>A0A2X0XJJ2</accession>
<keyword evidence="1" id="KW-0175">Coiled coil</keyword>